<proteinExistence type="predicted"/>
<keyword evidence="2" id="KW-1185">Reference proteome</keyword>
<dbReference type="EMBL" id="PNBA02000006">
    <property type="protein sequence ID" value="KAG6421033.1"/>
    <property type="molecule type" value="Genomic_DNA"/>
</dbReference>
<accession>A0A8X8ZXW7</accession>
<dbReference type="PANTHER" id="PTHR31317:SF14">
    <property type="entry name" value="DUF1005 FAMILY PROTEIN (DUF1005)"/>
    <property type="match status" value="1"/>
</dbReference>
<dbReference type="AlphaFoldDB" id="A0A8X8ZXW7"/>
<sequence>MVTPFVPSPGLDRVCHGLGYKFELMTNSGLATGIPIAQGRLSVRKGGGSFCIESMRKEASIRGFVMGSSVQGEGKTRKPLVQVNVHHVARAAIFVALAAAGRNSATTINNCEEHNVYFYY</sequence>
<dbReference type="Proteomes" id="UP000298416">
    <property type="component" value="Unassembled WGS sequence"/>
</dbReference>
<evidence type="ECO:0000313" key="1">
    <source>
        <dbReference type="EMBL" id="KAG6421033.1"/>
    </source>
</evidence>
<dbReference type="PANTHER" id="PTHR31317">
    <property type="entry name" value="OS08G0163500 PROTEIN"/>
    <property type="match status" value="1"/>
</dbReference>
<reference evidence="1" key="2">
    <citation type="submission" date="2020-08" db="EMBL/GenBank/DDBJ databases">
        <title>Plant Genome Project.</title>
        <authorList>
            <person name="Zhang R.-G."/>
        </authorList>
    </citation>
    <scope>NUCLEOTIDE SEQUENCE</scope>
    <source>
        <strain evidence="1">Huo1</strain>
        <tissue evidence="1">Leaf</tissue>
    </source>
</reference>
<dbReference type="InterPro" id="IPR010410">
    <property type="entry name" value="DUF1005"/>
</dbReference>
<name>A0A8X8ZXW7_SALSN</name>
<organism evidence="1">
    <name type="scientific">Salvia splendens</name>
    <name type="common">Scarlet sage</name>
    <dbReference type="NCBI Taxonomy" id="180675"/>
    <lineage>
        <taxon>Eukaryota</taxon>
        <taxon>Viridiplantae</taxon>
        <taxon>Streptophyta</taxon>
        <taxon>Embryophyta</taxon>
        <taxon>Tracheophyta</taxon>
        <taxon>Spermatophyta</taxon>
        <taxon>Magnoliopsida</taxon>
        <taxon>eudicotyledons</taxon>
        <taxon>Gunneridae</taxon>
        <taxon>Pentapetalae</taxon>
        <taxon>asterids</taxon>
        <taxon>lamiids</taxon>
        <taxon>Lamiales</taxon>
        <taxon>Lamiaceae</taxon>
        <taxon>Nepetoideae</taxon>
        <taxon>Mentheae</taxon>
        <taxon>Salviinae</taxon>
        <taxon>Salvia</taxon>
        <taxon>Salvia subgen. Calosphace</taxon>
        <taxon>core Calosphace</taxon>
    </lineage>
</organism>
<protein>
    <submittedName>
        <fullName evidence="1">Uncharacterized protein</fullName>
    </submittedName>
</protein>
<evidence type="ECO:0000313" key="2">
    <source>
        <dbReference type="Proteomes" id="UP000298416"/>
    </source>
</evidence>
<reference evidence="1" key="1">
    <citation type="submission" date="2018-01" db="EMBL/GenBank/DDBJ databases">
        <authorList>
            <person name="Mao J.F."/>
        </authorList>
    </citation>
    <scope>NUCLEOTIDE SEQUENCE</scope>
    <source>
        <strain evidence="1">Huo1</strain>
        <tissue evidence="1">Leaf</tissue>
    </source>
</reference>
<gene>
    <name evidence="1" type="ORF">SASPL_117582</name>
</gene>
<dbReference type="Pfam" id="PF06219">
    <property type="entry name" value="DUF1005"/>
    <property type="match status" value="1"/>
</dbReference>
<comment type="caution">
    <text evidence="1">The sequence shown here is derived from an EMBL/GenBank/DDBJ whole genome shotgun (WGS) entry which is preliminary data.</text>
</comment>